<gene>
    <name evidence="3" type="ORF">D1B33_04450</name>
</gene>
<evidence type="ECO:0000313" key="3">
    <source>
        <dbReference type="EMBL" id="RHW40101.1"/>
    </source>
</evidence>
<evidence type="ECO:0000259" key="2">
    <source>
        <dbReference type="Pfam" id="PF07563"/>
    </source>
</evidence>
<dbReference type="InterPro" id="IPR011438">
    <property type="entry name" value="DUF1541"/>
</dbReference>
<comment type="caution">
    <text evidence="3">The sequence shown here is derived from an EMBL/GenBank/DDBJ whole genome shotgun (WGS) entry which is preliminary data.</text>
</comment>
<dbReference type="Proteomes" id="UP000265692">
    <property type="component" value="Unassembled WGS sequence"/>
</dbReference>
<accession>A0A396SUD9</accession>
<feature type="region of interest" description="Disordered" evidence="1">
    <location>
        <begin position="34"/>
        <end position="79"/>
    </location>
</feature>
<dbReference type="RefSeq" id="WP_118875110.1">
    <property type="nucleotide sequence ID" value="NZ_QWEI01000001.1"/>
</dbReference>
<feature type="domain" description="DUF1541" evidence="2">
    <location>
        <begin position="81"/>
        <end position="131"/>
    </location>
</feature>
<feature type="compositionally biased region" description="Basic and acidic residues" evidence="1">
    <location>
        <begin position="199"/>
        <end position="212"/>
    </location>
</feature>
<sequence length="218" mass="23722">MDYKLLLVTMTLLFVLLLSACGWGDDNKKDVDPAADVTNNLGSEDKQVSEEEVERLEDQGNIPTSPIPEGLKESENPKYPVGSTAVVNASHREGMEGAVATVKAAYDTTVYSVSYQPTNGEPFEENHKWFVAEELTGVDKGTLAQGSEVIINANRLEGMLGAEGAVDTVENTTVYVVDYTNSLGETITDYLWLKESELVPESESKYDSDNDGKSAITQ</sequence>
<dbReference type="EMBL" id="QWEI01000001">
    <property type="protein sequence ID" value="RHW40101.1"/>
    <property type="molecule type" value="Genomic_DNA"/>
</dbReference>
<protein>
    <submittedName>
        <fullName evidence="3">DUF1541 domain-containing protein</fullName>
    </submittedName>
</protein>
<dbReference type="AlphaFoldDB" id="A0A396SUD9"/>
<dbReference type="OrthoDB" id="1701949at2"/>
<keyword evidence="4" id="KW-1185">Reference proteome</keyword>
<organism evidence="3 4">
    <name type="scientific">Ureibacillus yapensis</name>
    <dbReference type="NCBI Taxonomy" id="2304605"/>
    <lineage>
        <taxon>Bacteria</taxon>
        <taxon>Bacillati</taxon>
        <taxon>Bacillota</taxon>
        <taxon>Bacilli</taxon>
        <taxon>Bacillales</taxon>
        <taxon>Caryophanaceae</taxon>
        <taxon>Ureibacillus</taxon>
    </lineage>
</organism>
<reference evidence="3 4" key="1">
    <citation type="submission" date="2018-08" db="EMBL/GenBank/DDBJ databases">
        <title>Lysinibacillus sp. YLB-03 draft genome sequence.</title>
        <authorList>
            <person name="Yu L."/>
        </authorList>
    </citation>
    <scope>NUCLEOTIDE SEQUENCE [LARGE SCALE GENOMIC DNA]</scope>
    <source>
        <strain evidence="3 4">YLB-03</strain>
    </source>
</reference>
<evidence type="ECO:0000256" key="1">
    <source>
        <dbReference type="SAM" id="MobiDB-lite"/>
    </source>
</evidence>
<feature type="region of interest" description="Disordered" evidence="1">
    <location>
        <begin position="199"/>
        <end position="218"/>
    </location>
</feature>
<proteinExistence type="predicted"/>
<dbReference type="Pfam" id="PF07563">
    <property type="entry name" value="DUF1541"/>
    <property type="match status" value="2"/>
</dbReference>
<evidence type="ECO:0000313" key="4">
    <source>
        <dbReference type="Proteomes" id="UP000265692"/>
    </source>
</evidence>
<dbReference type="Gene3D" id="2.30.30.1210">
    <property type="entry name" value="Domain of unknown function DUF1541"/>
    <property type="match status" value="1"/>
</dbReference>
<feature type="domain" description="DUF1541" evidence="2">
    <location>
        <begin position="145"/>
        <end position="193"/>
    </location>
</feature>
<dbReference type="PROSITE" id="PS51257">
    <property type="entry name" value="PROKAR_LIPOPROTEIN"/>
    <property type="match status" value="1"/>
</dbReference>
<name>A0A396SUD9_9BACL</name>